<dbReference type="Pfam" id="PF18962">
    <property type="entry name" value="Por_Secre_tail"/>
    <property type="match status" value="1"/>
</dbReference>
<keyword evidence="5" id="KW-1185">Reference proteome</keyword>
<keyword evidence="1" id="KW-0732">Signal</keyword>
<dbReference type="SMART" id="SM00710">
    <property type="entry name" value="PbH1"/>
    <property type="match status" value="5"/>
</dbReference>
<dbReference type="SUPFAM" id="SSF51126">
    <property type="entry name" value="Pectin lyase-like"/>
    <property type="match status" value="1"/>
</dbReference>
<feature type="signal peptide" evidence="1">
    <location>
        <begin position="1"/>
        <end position="20"/>
    </location>
</feature>
<feature type="domain" description="Secretion system C-terminal sorting" evidence="3">
    <location>
        <begin position="636"/>
        <end position="708"/>
    </location>
</feature>
<dbReference type="EMBL" id="BQKE01000002">
    <property type="protein sequence ID" value="GJM63220.1"/>
    <property type="molecule type" value="Genomic_DNA"/>
</dbReference>
<evidence type="ECO:0000256" key="1">
    <source>
        <dbReference type="SAM" id="SignalP"/>
    </source>
</evidence>
<evidence type="ECO:0000259" key="3">
    <source>
        <dbReference type="Pfam" id="PF18962"/>
    </source>
</evidence>
<dbReference type="Gene3D" id="2.60.40.3080">
    <property type="match status" value="1"/>
</dbReference>
<dbReference type="InterPro" id="IPR006626">
    <property type="entry name" value="PbH1"/>
</dbReference>
<dbReference type="Proteomes" id="UP001310022">
    <property type="component" value="Unassembled WGS sequence"/>
</dbReference>
<protein>
    <submittedName>
        <fullName evidence="4">Uncharacterized protein</fullName>
    </submittedName>
</protein>
<comment type="caution">
    <text evidence="4">The sequence shown here is derived from an EMBL/GenBank/DDBJ whole genome shotgun (WGS) entry which is preliminary data.</text>
</comment>
<dbReference type="Pfam" id="PF13229">
    <property type="entry name" value="Beta_helix"/>
    <property type="match status" value="1"/>
</dbReference>
<reference evidence="4 5" key="1">
    <citation type="submission" date="2021-12" db="EMBL/GenBank/DDBJ databases">
        <title>Genome sequencing of bacteria with rrn-lacking chromosome and rrn-plasmid.</title>
        <authorList>
            <person name="Anda M."/>
            <person name="Iwasaki W."/>
        </authorList>
    </citation>
    <scope>NUCLEOTIDE SEQUENCE [LARGE SCALE GENOMIC DNA]</scope>
    <source>
        <strain evidence="4 5">NBRC 15940</strain>
    </source>
</reference>
<feature type="domain" description="Right handed beta helix" evidence="2">
    <location>
        <begin position="292"/>
        <end position="482"/>
    </location>
</feature>
<dbReference type="InterPro" id="IPR026444">
    <property type="entry name" value="Secre_tail"/>
</dbReference>
<dbReference type="PANTHER" id="PTHR36453:SF1">
    <property type="entry name" value="RIGHT HANDED BETA HELIX DOMAIN-CONTAINING PROTEIN"/>
    <property type="match status" value="1"/>
</dbReference>
<dbReference type="InterPro" id="IPR039448">
    <property type="entry name" value="Beta_helix"/>
</dbReference>
<feature type="chain" id="PRO_5042853557" evidence="1">
    <location>
        <begin position="21"/>
        <end position="709"/>
    </location>
</feature>
<evidence type="ECO:0000313" key="4">
    <source>
        <dbReference type="EMBL" id="GJM63220.1"/>
    </source>
</evidence>
<gene>
    <name evidence="4" type="ORF">PEDI_37720</name>
</gene>
<dbReference type="InterPro" id="IPR012334">
    <property type="entry name" value="Pectin_lyas_fold"/>
</dbReference>
<dbReference type="AlphaFoldDB" id="A0AAN5AKU7"/>
<organism evidence="4 5">
    <name type="scientific">Persicobacter diffluens</name>
    <dbReference type="NCBI Taxonomy" id="981"/>
    <lineage>
        <taxon>Bacteria</taxon>
        <taxon>Pseudomonadati</taxon>
        <taxon>Bacteroidota</taxon>
        <taxon>Cytophagia</taxon>
        <taxon>Cytophagales</taxon>
        <taxon>Persicobacteraceae</taxon>
        <taxon>Persicobacter</taxon>
    </lineage>
</organism>
<dbReference type="RefSeq" id="WP_338238418.1">
    <property type="nucleotide sequence ID" value="NZ_BQKE01000002.1"/>
</dbReference>
<sequence>MKRPILIWLLCVFFSVIAFAEELHVAKTGHDDNPGTAEEPFLTIQKAADLAVAGDIVIIHEGRYHEMVEPANSGTAGNPITFQAAEGETVIITAGEVIDSWVSNGNNIYMAEVKMPLGIERNALFYDGDMMEIARWPNNADNDPYTVDAKYIEQGGSDAHFTYPGIPNYDWSNGYVWYLGAHSGASWTRKVTAASTSRIDFEKIDISRWPFGVHNPTRKENGHWGIFYLFNSLDALDIEREYYYDEAQETVYFKAPGSVNPADGLCEYRAREYTIKLSKDYLVVDGIQTFGGIVMMSGNHNVIKNSTVRHGIPIIDELNNTDAQITQGAISVEGKHNLIERNLVEYGGANGIAMLTAWRGTSHTTIRNNIVRYFNTIGIHAEPIRSNCPNTTIENNTIYGSARSGIYVSSANAVVAYNDVHDVMKFNADGGVFYTVGNSEYKNSIIHHNWFYDSEAAPHAGYKVAGIYLDNHSKGYDVYNNVVSNVSWTGIQINWDNWGLNIFNNSLYKVSEAMGRWENGYTMDEVVIINNYGSKAPWIGTDIQPENVILLASPFEDWTEMNFMPKAGSALVNAGQEIPGYTDGFVGDAPDIGAYERGGDYWVPGADWIPEGEEEEEEEEKEPPLTVDKNDRLFSVYPNPTSGLIELDCKQIVEQAQIAVFSSTGQLIHQETIKGTSKATINLQGAAAGMYLLQFVADNRWETQQIIIE</sequence>
<dbReference type="PANTHER" id="PTHR36453">
    <property type="entry name" value="SECRETED PROTEIN-RELATED"/>
    <property type="match status" value="1"/>
</dbReference>
<dbReference type="InterPro" id="IPR011050">
    <property type="entry name" value="Pectin_lyase_fold/virulence"/>
</dbReference>
<dbReference type="NCBIfam" id="TIGR04183">
    <property type="entry name" value="Por_Secre_tail"/>
    <property type="match status" value="1"/>
</dbReference>
<name>A0AAN5AKU7_9BACT</name>
<dbReference type="Gene3D" id="2.160.20.10">
    <property type="entry name" value="Single-stranded right-handed beta-helix, Pectin lyase-like"/>
    <property type="match status" value="2"/>
</dbReference>
<proteinExistence type="predicted"/>
<evidence type="ECO:0000313" key="5">
    <source>
        <dbReference type="Proteomes" id="UP001310022"/>
    </source>
</evidence>
<accession>A0AAN5AKU7</accession>
<evidence type="ECO:0000259" key="2">
    <source>
        <dbReference type="Pfam" id="PF13229"/>
    </source>
</evidence>